<dbReference type="SUPFAM" id="SSF55469">
    <property type="entry name" value="FMN-dependent nitroreductase-like"/>
    <property type="match status" value="1"/>
</dbReference>
<protein>
    <recommendedName>
        <fullName evidence="3">Nitroreductase domain-containing protein</fullName>
    </recommendedName>
</protein>
<sequence length="375" mass="41993">MGGEFLQKRTVSRAWPSVEIHAIQYNSDNYSAWEIEPLKDFEEKTWRETAKHLVGWATLAPSAHNKQPWIVQLDENERHLLIQPDPGEIGAASDKEGRQTHVGIGCFVANLSLAMGSYDIPVTYKLIESRNQKKDIASVVFDLRDIQKGHLKNPQVLEYLRMRRAYRGPFVEGFDLPEPLLRQMEEISENEGVTLRIIRDQGRKNLLGKAQALADMAVLKIPAFRNELASHLVVNDSTQTKVMPGNTFGLNDQEAREVHDALSSSAQMPGHFAAGFPRSDQEGVIKSSAVLVILADEKKPQYFVRSGVALEKLWLYAQANGLGVRIMAGMIESPLHNLGLKKILGEKSKQPTVLACVGLPEKDTWPKSPREQIIF</sequence>
<dbReference type="AlphaFoldDB" id="A0A1F7Z4G6"/>
<reference evidence="1 2" key="1">
    <citation type="journal article" date="2016" name="Nat. Commun.">
        <title>Thousands of microbial genomes shed light on interconnected biogeochemical processes in an aquifer system.</title>
        <authorList>
            <person name="Anantharaman K."/>
            <person name="Brown C.T."/>
            <person name="Hug L.A."/>
            <person name="Sharon I."/>
            <person name="Castelle C.J."/>
            <person name="Probst A.J."/>
            <person name="Thomas B.C."/>
            <person name="Singh A."/>
            <person name="Wilkins M.J."/>
            <person name="Karaoz U."/>
            <person name="Brodie E.L."/>
            <person name="Williams K.H."/>
            <person name="Hubbard S.S."/>
            <person name="Banfield J.F."/>
        </authorList>
    </citation>
    <scope>NUCLEOTIDE SEQUENCE [LARGE SCALE GENOMIC DNA]</scope>
</reference>
<evidence type="ECO:0000313" key="1">
    <source>
        <dbReference type="EMBL" id="OGM33999.1"/>
    </source>
</evidence>
<accession>A0A1F7Z4G6</accession>
<evidence type="ECO:0008006" key="3">
    <source>
        <dbReference type="Google" id="ProtNLM"/>
    </source>
</evidence>
<dbReference type="InterPro" id="IPR000415">
    <property type="entry name" value="Nitroreductase-like"/>
</dbReference>
<dbReference type="GO" id="GO:0016491">
    <property type="term" value="F:oxidoreductase activity"/>
    <property type="evidence" value="ECO:0007669"/>
    <property type="project" value="InterPro"/>
</dbReference>
<name>A0A1F7Z4G6_9BACT</name>
<dbReference type="Proteomes" id="UP000177169">
    <property type="component" value="Unassembled WGS sequence"/>
</dbReference>
<evidence type="ECO:0000313" key="2">
    <source>
        <dbReference type="Proteomes" id="UP000177169"/>
    </source>
</evidence>
<gene>
    <name evidence="1" type="ORF">A3D01_03650</name>
</gene>
<dbReference type="STRING" id="1802505.A3D01_03650"/>
<comment type="caution">
    <text evidence="1">The sequence shown here is derived from an EMBL/GenBank/DDBJ whole genome shotgun (WGS) entry which is preliminary data.</text>
</comment>
<proteinExistence type="predicted"/>
<organism evidence="1 2">
    <name type="scientific">Candidatus Woesebacteria bacterium RIFCSPHIGHO2_02_FULL_39_13</name>
    <dbReference type="NCBI Taxonomy" id="1802505"/>
    <lineage>
        <taxon>Bacteria</taxon>
        <taxon>Candidatus Woeseibacteriota</taxon>
    </lineage>
</organism>
<dbReference type="Gene3D" id="3.40.109.10">
    <property type="entry name" value="NADH Oxidase"/>
    <property type="match status" value="1"/>
</dbReference>
<dbReference type="EMBL" id="MGGR01000010">
    <property type="protein sequence ID" value="OGM33999.1"/>
    <property type="molecule type" value="Genomic_DNA"/>
</dbReference>